<dbReference type="Proteomes" id="UP000886751">
    <property type="component" value="Unassembled WGS sequence"/>
</dbReference>
<keyword evidence="2" id="KW-0812">Transmembrane</keyword>
<reference evidence="3" key="2">
    <citation type="submission" date="2021-04" db="EMBL/GenBank/DDBJ databases">
        <authorList>
            <person name="Gilroy R."/>
        </authorList>
    </citation>
    <scope>NUCLEOTIDE SEQUENCE</scope>
    <source>
        <strain evidence="3">ChiHecec2B26-7398</strain>
    </source>
</reference>
<feature type="transmembrane region" description="Helical" evidence="2">
    <location>
        <begin position="33"/>
        <end position="52"/>
    </location>
</feature>
<gene>
    <name evidence="3" type="ORF">H9846_03900</name>
</gene>
<evidence type="ECO:0000313" key="3">
    <source>
        <dbReference type="EMBL" id="HIX94582.1"/>
    </source>
</evidence>
<keyword evidence="2" id="KW-1133">Transmembrane helix</keyword>
<evidence type="ECO:0000256" key="2">
    <source>
        <dbReference type="SAM" id="Phobius"/>
    </source>
</evidence>
<protein>
    <submittedName>
        <fullName evidence="3">Uncharacterized protein</fullName>
    </submittedName>
</protein>
<dbReference type="AlphaFoldDB" id="A0A9D2BV12"/>
<evidence type="ECO:0000256" key="1">
    <source>
        <dbReference type="SAM" id="MobiDB-lite"/>
    </source>
</evidence>
<evidence type="ECO:0000313" key="4">
    <source>
        <dbReference type="Proteomes" id="UP000886751"/>
    </source>
</evidence>
<proteinExistence type="predicted"/>
<comment type="caution">
    <text evidence="3">The sequence shown here is derived from an EMBL/GenBank/DDBJ whole genome shotgun (WGS) entry which is preliminary data.</text>
</comment>
<feature type="region of interest" description="Disordered" evidence="1">
    <location>
        <begin position="1"/>
        <end position="20"/>
    </location>
</feature>
<accession>A0A9D2BV12</accession>
<feature type="region of interest" description="Disordered" evidence="1">
    <location>
        <begin position="234"/>
        <end position="253"/>
    </location>
</feature>
<reference evidence="3" key="1">
    <citation type="journal article" date="2021" name="PeerJ">
        <title>Extensive microbial diversity within the chicken gut microbiome revealed by metagenomics and culture.</title>
        <authorList>
            <person name="Gilroy R."/>
            <person name="Ravi A."/>
            <person name="Getino M."/>
            <person name="Pursley I."/>
            <person name="Horton D.L."/>
            <person name="Alikhan N.F."/>
            <person name="Baker D."/>
            <person name="Gharbi K."/>
            <person name="Hall N."/>
            <person name="Watson M."/>
            <person name="Adriaenssens E.M."/>
            <person name="Foster-Nyarko E."/>
            <person name="Jarju S."/>
            <person name="Secka A."/>
            <person name="Antonio M."/>
            <person name="Oren A."/>
            <person name="Chaudhuri R.R."/>
            <person name="La Ragione R."/>
            <person name="Hildebrand F."/>
            <person name="Pallen M.J."/>
        </authorList>
    </citation>
    <scope>NUCLEOTIDE SEQUENCE</scope>
    <source>
        <strain evidence="3">ChiHecec2B26-7398</strain>
    </source>
</reference>
<organism evidence="3 4">
    <name type="scientific">Candidatus Gemmiger excrementipullorum</name>
    <dbReference type="NCBI Taxonomy" id="2838610"/>
    <lineage>
        <taxon>Bacteria</taxon>
        <taxon>Bacillati</taxon>
        <taxon>Bacillota</taxon>
        <taxon>Clostridia</taxon>
        <taxon>Eubacteriales</taxon>
        <taxon>Gemmiger</taxon>
    </lineage>
</organism>
<name>A0A9D2BV12_9FIRM</name>
<keyword evidence="2" id="KW-0472">Membrane</keyword>
<sequence length="253" mass="27543">MAWVTKSSEETYTPAPPPREYTKQEKAANWWHYHKFIVLGAAAVLALAAWLIHDITSRVDPDLKIAYVGPINLPTGMGDAIEAALTPYCEDYNGDGNVVVQLTEYTVDFADDADSVDPYNQMAGITRLTTEMAPEYGTCLYLLADPEGFQDFAKVLQYPDGTLPPEDEAGDWHEMVRRWDECPGLMALDLGEYNGQELPGLLYLGCRGFTPDLEVPASYEPSMQLWQTLTAGAPAPTGSAPLATATAETAAGA</sequence>
<dbReference type="EMBL" id="DXEI01000060">
    <property type="protein sequence ID" value="HIX94582.1"/>
    <property type="molecule type" value="Genomic_DNA"/>
</dbReference>